<accession>A0ABN2AT91</accession>
<dbReference type="EMBL" id="BAAALX010000020">
    <property type="protein sequence ID" value="GAA1526171.1"/>
    <property type="molecule type" value="Genomic_DNA"/>
</dbReference>
<evidence type="ECO:0000313" key="3">
    <source>
        <dbReference type="EMBL" id="GAA1526171.1"/>
    </source>
</evidence>
<keyword evidence="4" id="KW-1185">Reference proteome</keyword>
<feature type="region of interest" description="Disordered" evidence="1">
    <location>
        <begin position="1"/>
        <end position="37"/>
    </location>
</feature>
<reference evidence="3 4" key="1">
    <citation type="journal article" date="2019" name="Int. J. Syst. Evol. Microbiol.">
        <title>The Global Catalogue of Microorganisms (GCM) 10K type strain sequencing project: providing services to taxonomists for standard genome sequencing and annotation.</title>
        <authorList>
            <consortium name="The Broad Institute Genomics Platform"/>
            <consortium name="The Broad Institute Genome Sequencing Center for Infectious Disease"/>
            <person name="Wu L."/>
            <person name="Ma J."/>
        </authorList>
    </citation>
    <scope>NUCLEOTIDE SEQUENCE [LARGE SCALE GENOMIC DNA]</scope>
    <source>
        <strain evidence="3 4">JCM 13318</strain>
    </source>
</reference>
<evidence type="ECO:0000256" key="2">
    <source>
        <dbReference type="SAM" id="Phobius"/>
    </source>
</evidence>
<dbReference type="Proteomes" id="UP001500177">
    <property type="component" value="Unassembled WGS sequence"/>
</dbReference>
<keyword evidence="2" id="KW-0472">Membrane</keyword>
<keyword evidence="2" id="KW-1133">Transmembrane helix</keyword>
<feature type="transmembrane region" description="Helical" evidence="2">
    <location>
        <begin position="86"/>
        <end position="106"/>
    </location>
</feature>
<feature type="transmembrane region" description="Helical" evidence="2">
    <location>
        <begin position="112"/>
        <end position="133"/>
    </location>
</feature>
<protein>
    <recommendedName>
        <fullName evidence="5">Phage holin family protein</fullName>
    </recommendedName>
</protein>
<feature type="compositionally biased region" description="Polar residues" evidence="1">
    <location>
        <begin position="1"/>
        <end position="10"/>
    </location>
</feature>
<organism evidence="3 4">
    <name type="scientific">Brevibacterium permense</name>
    <dbReference type="NCBI Taxonomy" id="234834"/>
    <lineage>
        <taxon>Bacteria</taxon>
        <taxon>Bacillati</taxon>
        <taxon>Actinomycetota</taxon>
        <taxon>Actinomycetes</taxon>
        <taxon>Micrococcales</taxon>
        <taxon>Brevibacteriaceae</taxon>
        <taxon>Brevibacterium</taxon>
    </lineage>
</organism>
<evidence type="ECO:0000256" key="1">
    <source>
        <dbReference type="SAM" id="MobiDB-lite"/>
    </source>
</evidence>
<evidence type="ECO:0008006" key="5">
    <source>
        <dbReference type="Google" id="ProtNLM"/>
    </source>
</evidence>
<sequence length="159" mass="16735">MTKNPSETPATPNPDDDSEQESEEGNVPAEYQDFAPVKDPVPDGTWKMVKTTLRNLDQSDELTGAEVQVATLVYLKDEASRNSRMGGVLTGVGGIGAAGGGAWTLFTTQFQLMTYVAALGLAAIAVGQFVKLYGAHREGVGPMAAAIIEARQGSEDKSS</sequence>
<feature type="compositionally biased region" description="Acidic residues" evidence="1">
    <location>
        <begin position="14"/>
        <end position="24"/>
    </location>
</feature>
<gene>
    <name evidence="3" type="ORF">GCM10009690_31840</name>
</gene>
<dbReference type="RefSeq" id="WP_173156946.1">
    <property type="nucleotide sequence ID" value="NZ_BAAALX010000020.1"/>
</dbReference>
<name>A0ABN2AT91_9MICO</name>
<proteinExistence type="predicted"/>
<keyword evidence="2" id="KW-0812">Transmembrane</keyword>
<comment type="caution">
    <text evidence="3">The sequence shown here is derived from an EMBL/GenBank/DDBJ whole genome shotgun (WGS) entry which is preliminary data.</text>
</comment>
<evidence type="ECO:0000313" key="4">
    <source>
        <dbReference type="Proteomes" id="UP001500177"/>
    </source>
</evidence>